<dbReference type="AlphaFoldDB" id="A0A9D1D629"/>
<feature type="chain" id="PRO_5038691353" description="Cell wall-binding protein" evidence="4">
    <location>
        <begin position="25"/>
        <end position="474"/>
    </location>
</feature>
<evidence type="ECO:0000256" key="3">
    <source>
        <dbReference type="SAM" id="MobiDB-lite"/>
    </source>
</evidence>
<evidence type="ECO:0008006" key="7">
    <source>
        <dbReference type="Google" id="ProtNLM"/>
    </source>
</evidence>
<accession>A0A9D1D629</accession>
<protein>
    <recommendedName>
        <fullName evidence="7">Cell wall-binding protein</fullName>
    </recommendedName>
</protein>
<feature type="compositionally biased region" description="Low complexity" evidence="3">
    <location>
        <begin position="318"/>
        <end position="327"/>
    </location>
</feature>
<dbReference type="Pfam" id="PF01473">
    <property type="entry name" value="Choline_bind_1"/>
    <property type="match status" value="3"/>
</dbReference>
<feature type="region of interest" description="Disordered" evidence="3">
    <location>
        <begin position="272"/>
        <end position="338"/>
    </location>
</feature>
<feature type="repeat" description="Cell wall-binding" evidence="2">
    <location>
        <begin position="379"/>
        <end position="402"/>
    </location>
</feature>
<dbReference type="Gene3D" id="2.10.270.10">
    <property type="entry name" value="Cholin Binding"/>
    <property type="match status" value="1"/>
</dbReference>
<dbReference type="SUPFAM" id="SSF69360">
    <property type="entry name" value="Cell wall binding repeat"/>
    <property type="match status" value="1"/>
</dbReference>
<dbReference type="PROSITE" id="PS51170">
    <property type="entry name" value="CW"/>
    <property type="match status" value="2"/>
</dbReference>
<comment type="caution">
    <text evidence="5">The sequence shown here is derived from an EMBL/GenBank/DDBJ whole genome shotgun (WGS) entry which is preliminary data.</text>
</comment>
<reference evidence="5" key="2">
    <citation type="journal article" date="2021" name="PeerJ">
        <title>Extensive microbial diversity within the chicken gut microbiome revealed by metagenomics and culture.</title>
        <authorList>
            <person name="Gilroy R."/>
            <person name="Ravi A."/>
            <person name="Getino M."/>
            <person name="Pursley I."/>
            <person name="Horton D.L."/>
            <person name="Alikhan N.F."/>
            <person name="Baker D."/>
            <person name="Gharbi K."/>
            <person name="Hall N."/>
            <person name="Watson M."/>
            <person name="Adriaenssens E.M."/>
            <person name="Foster-Nyarko E."/>
            <person name="Jarju S."/>
            <person name="Secka A."/>
            <person name="Antonio M."/>
            <person name="Oren A."/>
            <person name="Chaudhuri R.R."/>
            <person name="La Ragione R."/>
            <person name="Hildebrand F."/>
            <person name="Pallen M.J."/>
        </authorList>
    </citation>
    <scope>NUCLEOTIDE SEQUENCE</scope>
    <source>
        <strain evidence="5">CHK180-2868</strain>
    </source>
</reference>
<evidence type="ECO:0000256" key="1">
    <source>
        <dbReference type="ARBA" id="ARBA00022737"/>
    </source>
</evidence>
<keyword evidence="4" id="KW-0732">Signal</keyword>
<gene>
    <name evidence="5" type="ORF">IAB28_04485</name>
</gene>
<evidence type="ECO:0000313" key="6">
    <source>
        <dbReference type="Proteomes" id="UP000824250"/>
    </source>
</evidence>
<reference evidence="5" key="1">
    <citation type="submission" date="2020-10" db="EMBL/GenBank/DDBJ databases">
        <authorList>
            <person name="Gilroy R."/>
        </authorList>
    </citation>
    <scope>NUCLEOTIDE SEQUENCE</scope>
    <source>
        <strain evidence="5">CHK180-2868</strain>
    </source>
</reference>
<feature type="repeat" description="Cell wall-binding" evidence="2">
    <location>
        <begin position="428"/>
        <end position="447"/>
    </location>
</feature>
<feature type="signal peptide" evidence="4">
    <location>
        <begin position="1"/>
        <end position="24"/>
    </location>
</feature>
<name>A0A9D1D629_9FIRM</name>
<keyword evidence="1" id="KW-0677">Repeat</keyword>
<organism evidence="5 6">
    <name type="scientific">Candidatus Copromonas faecavium</name>
    <name type="common">nom. illeg.</name>
    <dbReference type="NCBI Taxonomy" id="2840740"/>
    <lineage>
        <taxon>Bacteria</taxon>
        <taxon>Bacillati</taxon>
        <taxon>Bacillota</taxon>
        <taxon>Clostridia</taxon>
        <taxon>Lachnospirales</taxon>
        <taxon>Lachnospiraceae</taxon>
        <taxon>Candidatus Copromonas (nom. illeg.)</taxon>
    </lineage>
</organism>
<evidence type="ECO:0000313" key="5">
    <source>
        <dbReference type="EMBL" id="HIR05204.1"/>
    </source>
</evidence>
<dbReference type="InterPro" id="IPR018337">
    <property type="entry name" value="Cell_wall/Cho-bd_repeat"/>
</dbReference>
<sequence>MKKCFVVFGAALALCITVPFVALADKENPNPYLAIVMKGNDPTVNIDMTEDKSGEGWSFDASSHTLILDGLDAQNIQLFNAEYPVAVEIAGDSSLDMGIFFKTKGGVTVFGDGTLTIGGNPFGQVDIGDEVTIESGTIVSENRFYLNGGKLHIEGGSVFVDTSGNMPYALMGATYTYDDALTISDGVLTLCGDKEALSLSHNTGDPYDSYGIHEGVAFTGEDGEALHLKVEQRVWNDYTDYISTISDEDGTPAAYAELTASDDTTEPIIILDPSAEKPEQPEQPPVTDPDEEEPPVASDSDAEEPPVASDSDADDSIASDSNASSSGSSGGGASGSSLSAQMRADSLNAVYSADLIFGGEWRLDENGWWFVGNDGSYPKNVWAELTWNGQTGWYYFNAQGYMQTGWLQLGNSWYFLHDIADGMQGLMYTGWHEIDGKWYYFNEIPSGPVPLGMMFANSMTPDGYRVDRNGVWIP</sequence>
<dbReference type="EMBL" id="DVGC01000025">
    <property type="protein sequence ID" value="HIR05204.1"/>
    <property type="molecule type" value="Genomic_DNA"/>
</dbReference>
<evidence type="ECO:0000256" key="4">
    <source>
        <dbReference type="SAM" id="SignalP"/>
    </source>
</evidence>
<proteinExistence type="predicted"/>
<dbReference type="Proteomes" id="UP000824250">
    <property type="component" value="Unassembled WGS sequence"/>
</dbReference>
<evidence type="ECO:0000256" key="2">
    <source>
        <dbReference type="PROSITE-ProRule" id="PRU00591"/>
    </source>
</evidence>
<feature type="compositionally biased region" description="Acidic residues" evidence="3">
    <location>
        <begin position="288"/>
        <end position="304"/>
    </location>
</feature>